<dbReference type="eggNOG" id="COG2378">
    <property type="taxonomic scope" value="Bacteria"/>
</dbReference>
<dbReference type="HOGENOM" id="CLU_132627_0_0_9"/>
<accession>B5CQ19</accession>
<organism evidence="2 3">
    <name type="scientific">[Ruminococcus] lactaris ATCC 29176</name>
    <dbReference type="NCBI Taxonomy" id="471875"/>
    <lineage>
        <taxon>Bacteria</taxon>
        <taxon>Bacillati</taxon>
        <taxon>Bacillota</taxon>
        <taxon>Clostridia</taxon>
        <taxon>Lachnospirales</taxon>
        <taxon>Lachnospiraceae</taxon>
        <taxon>Mediterraneibacter</taxon>
    </lineage>
</organism>
<dbReference type="RefSeq" id="WP_005611395.1">
    <property type="nucleotide sequence ID" value="NZ_CP102292.1"/>
</dbReference>
<protein>
    <recommendedName>
        <fullName evidence="1">FokI D3 domain-containing protein</fullName>
    </recommendedName>
</protein>
<name>B5CQ19_9FIRM</name>
<evidence type="ECO:0000313" key="3">
    <source>
        <dbReference type="Proteomes" id="UP000003254"/>
    </source>
</evidence>
<dbReference type="InterPro" id="IPR036390">
    <property type="entry name" value="WH_DNA-bd_sf"/>
</dbReference>
<dbReference type="Gene3D" id="1.10.10.10">
    <property type="entry name" value="Winged helix-like DNA-binding domain superfamily/Winged helix DNA-binding domain"/>
    <property type="match status" value="1"/>
</dbReference>
<evidence type="ECO:0000313" key="2">
    <source>
        <dbReference type="EMBL" id="EDY32620.1"/>
    </source>
</evidence>
<dbReference type="EMBL" id="ABOU02000035">
    <property type="protein sequence ID" value="EDY32620.1"/>
    <property type="molecule type" value="Genomic_DNA"/>
</dbReference>
<comment type="caution">
    <text evidence="2">The sequence shown here is derived from an EMBL/GenBank/DDBJ whole genome shotgun (WGS) entry which is preliminary data.</text>
</comment>
<evidence type="ECO:0000259" key="1">
    <source>
        <dbReference type="Pfam" id="PF16902"/>
    </source>
</evidence>
<reference evidence="2 3" key="2">
    <citation type="submission" date="2008-08" db="EMBL/GenBank/DDBJ databases">
        <authorList>
            <person name="Fulton L."/>
            <person name="Clifton S."/>
            <person name="Fulton B."/>
            <person name="Xu J."/>
            <person name="Minx P."/>
            <person name="Pepin K.H."/>
            <person name="Johnson M."/>
            <person name="Bhonagiri V."/>
            <person name="Nash W.E."/>
            <person name="Mardis E.R."/>
            <person name="Wilson R.K."/>
        </authorList>
    </citation>
    <scope>NUCLEOTIDE SEQUENCE [LARGE SCALE GENOMIC DNA]</scope>
    <source>
        <strain evidence="2 3">ATCC 29176</strain>
    </source>
</reference>
<feature type="domain" description="FokI D3" evidence="1">
    <location>
        <begin position="9"/>
        <end position="64"/>
    </location>
</feature>
<dbReference type="Pfam" id="PF16902">
    <property type="entry name" value="FokI_D3"/>
    <property type="match status" value="1"/>
</dbReference>
<dbReference type="Proteomes" id="UP000003254">
    <property type="component" value="Unassembled WGS sequence"/>
</dbReference>
<gene>
    <name evidence="2" type="ORF">RUMLAC_01564</name>
</gene>
<dbReference type="GeneID" id="77332980"/>
<proteinExistence type="predicted"/>
<dbReference type="SUPFAM" id="SSF46785">
    <property type="entry name" value="Winged helix' DNA-binding domain"/>
    <property type="match status" value="1"/>
</dbReference>
<dbReference type="InterPro" id="IPR031655">
    <property type="entry name" value="FokI_D3"/>
</dbReference>
<dbReference type="InterPro" id="IPR036388">
    <property type="entry name" value="WH-like_DNA-bd_sf"/>
</dbReference>
<dbReference type="AlphaFoldDB" id="B5CQ19"/>
<reference evidence="2 3" key="1">
    <citation type="submission" date="2008-08" db="EMBL/GenBank/DDBJ databases">
        <title>Draft genome sequence of Ruminococcus lactaris ATCC 29176.</title>
        <authorList>
            <person name="Sudarsanam P."/>
            <person name="Ley R."/>
            <person name="Guruge J."/>
            <person name="Turnbaugh P.J."/>
            <person name="Mahowald M."/>
            <person name="Liep D."/>
            <person name="Gordon J."/>
        </authorList>
    </citation>
    <scope>NUCLEOTIDE SEQUENCE [LARGE SCALE GENOMIC DNA]</scope>
    <source>
        <strain evidence="2 3">ATCC 29176</strain>
    </source>
</reference>
<sequence length="166" mass="18763">MAESKSRLLYILKYLWQHTDAEHYATTADILAFLKGNGISCDRKTIPGDIAKLCDIGIDIEEERSRENRYSLSSHLFTLPELKLLIDAVESSKFITVKKSAELIEKLSQMTSIHQAAELKSNLYVSERVKPLNEQIYYLVDNINTAINRGKQPGLIGYIASLSPLF</sequence>
<keyword evidence="3" id="KW-1185">Reference proteome</keyword>